<comment type="caution">
    <text evidence="4">The sequence shown here is derived from an EMBL/GenBank/DDBJ whole genome shotgun (WGS) entry which is preliminary data.</text>
</comment>
<evidence type="ECO:0000313" key="4">
    <source>
        <dbReference type="EMBL" id="TGJ82925.1"/>
    </source>
</evidence>
<organism evidence="4 5">
    <name type="scientific">Xylaria hypoxylon</name>
    <dbReference type="NCBI Taxonomy" id="37992"/>
    <lineage>
        <taxon>Eukaryota</taxon>
        <taxon>Fungi</taxon>
        <taxon>Dikarya</taxon>
        <taxon>Ascomycota</taxon>
        <taxon>Pezizomycotina</taxon>
        <taxon>Sordariomycetes</taxon>
        <taxon>Xylariomycetidae</taxon>
        <taxon>Xylariales</taxon>
        <taxon>Xylariaceae</taxon>
        <taxon>Xylaria</taxon>
    </lineage>
</organism>
<evidence type="ECO:0000259" key="3">
    <source>
        <dbReference type="PROSITE" id="PS50172"/>
    </source>
</evidence>
<dbReference type="Gene3D" id="3.40.50.10190">
    <property type="entry name" value="BRCT domain"/>
    <property type="match status" value="1"/>
</dbReference>
<sequence length="520" mass="59131">MSSNTIFKDCIVSIAGDLNDYRWSEEKVKQWVRHWGGTFSSIVDANVTHLLCTEENFKKKITSVRVALNNKVTKIVLRDWLEDSINKKVCLKALPYQLDNKAKQEEAKKRKLQKMENMSKNAEKYVDEQGFWNIYRDSTYFEYQVQLTRNDEESGNVRENHLLTLWESKAKPYNYICTTLYTKAKHKGIPLALNDSPVDFDAAFKKFKSFFKKRANISWNDRIEKMSTAGPEYYQYQPPSGGKPVGLMGRRHPSISSEHSHGSDLAASNQTEEEEQHNDGLVGETNAADTLRKRQREEHVTDDVAMDADDEERSAKKLRYEEVETEADAAGQSSVINLDCEVEGGIQNDQGHDWLSGDDDNGVHRIQPESSNVMNDGTSEPYNGFDGYEQEHDSSDEYDTANGDGLVAPCNSEAGDEQNDGGSVDTTLTYNEVQYPEVVDDYYSYDVDDNVDADHDTSPESISARAAAENIYYESMRGVSLVNDSQAELIDIVRQEQAFLRARAEKLREQERMSESEDDY</sequence>
<dbReference type="InterPro" id="IPR001357">
    <property type="entry name" value="BRCT_dom"/>
</dbReference>
<dbReference type="OrthoDB" id="342264at2759"/>
<accession>A0A4Z0YUV2</accession>
<dbReference type="STRING" id="37992.A0A4Z0YUV2"/>
<feature type="compositionally biased region" description="Basic and acidic residues" evidence="2">
    <location>
        <begin position="290"/>
        <end position="302"/>
    </location>
</feature>
<feature type="coiled-coil region" evidence="1">
    <location>
        <begin position="98"/>
        <end position="128"/>
    </location>
</feature>
<reference evidence="4 5" key="1">
    <citation type="submission" date="2019-03" db="EMBL/GenBank/DDBJ databases">
        <title>Draft genome sequence of Xylaria hypoxylon DSM 108379, a ubiquitous saprotrophic-parasitic fungi on hardwood.</title>
        <authorList>
            <person name="Buettner E."/>
            <person name="Leonhardt S."/>
            <person name="Gebauer A.M."/>
            <person name="Liers C."/>
            <person name="Hofrichter M."/>
            <person name="Kellner H."/>
        </authorList>
    </citation>
    <scope>NUCLEOTIDE SEQUENCE [LARGE SCALE GENOMIC DNA]</scope>
    <source>
        <strain evidence="4 5">DSM 108379</strain>
    </source>
</reference>
<protein>
    <recommendedName>
        <fullName evidence="3">BRCT domain-containing protein</fullName>
    </recommendedName>
</protein>
<dbReference type="AlphaFoldDB" id="A0A4Z0YUV2"/>
<evidence type="ECO:0000256" key="1">
    <source>
        <dbReference type="SAM" id="Coils"/>
    </source>
</evidence>
<dbReference type="EMBL" id="SKBN01000111">
    <property type="protein sequence ID" value="TGJ82925.1"/>
    <property type="molecule type" value="Genomic_DNA"/>
</dbReference>
<gene>
    <name evidence="4" type="ORF">E0Z10_g5863</name>
</gene>
<dbReference type="SUPFAM" id="SSF52113">
    <property type="entry name" value="BRCT domain"/>
    <property type="match status" value="1"/>
</dbReference>
<dbReference type="Proteomes" id="UP000297716">
    <property type="component" value="Unassembled WGS sequence"/>
</dbReference>
<evidence type="ECO:0000313" key="5">
    <source>
        <dbReference type="Proteomes" id="UP000297716"/>
    </source>
</evidence>
<dbReference type="PROSITE" id="PS50172">
    <property type="entry name" value="BRCT"/>
    <property type="match status" value="1"/>
</dbReference>
<keyword evidence="5" id="KW-1185">Reference proteome</keyword>
<feature type="region of interest" description="Disordered" evidence="2">
    <location>
        <begin position="231"/>
        <end position="314"/>
    </location>
</feature>
<name>A0A4Z0YUV2_9PEZI</name>
<feature type="domain" description="BRCT" evidence="3">
    <location>
        <begin position="2"/>
        <end position="98"/>
    </location>
</feature>
<dbReference type="InterPro" id="IPR036420">
    <property type="entry name" value="BRCT_dom_sf"/>
</dbReference>
<proteinExistence type="predicted"/>
<keyword evidence="1" id="KW-0175">Coiled coil</keyword>
<evidence type="ECO:0000256" key="2">
    <source>
        <dbReference type="SAM" id="MobiDB-lite"/>
    </source>
</evidence>